<evidence type="ECO:0000313" key="2">
    <source>
        <dbReference type="Proteomes" id="UP001279734"/>
    </source>
</evidence>
<proteinExistence type="predicted"/>
<reference evidence="1" key="1">
    <citation type="submission" date="2023-05" db="EMBL/GenBank/DDBJ databases">
        <title>Nepenthes gracilis genome sequencing.</title>
        <authorList>
            <person name="Fukushima K."/>
        </authorList>
    </citation>
    <scope>NUCLEOTIDE SEQUENCE</scope>
    <source>
        <strain evidence="1">SING2019-196</strain>
    </source>
</reference>
<evidence type="ECO:0000313" key="1">
    <source>
        <dbReference type="EMBL" id="GMH09799.1"/>
    </source>
</evidence>
<dbReference type="EMBL" id="BSYO01000009">
    <property type="protein sequence ID" value="GMH09799.1"/>
    <property type="molecule type" value="Genomic_DNA"/>
</dbReference>
<gene>
    <name evidence="1" type="ORF">Nepgr_011640</name>
</gene>
<dbReference type="Proteomes" id="UP001279734">
    <property type="component" value="Unassembled WGS sequence"/>
</dbReference>
<dbReference type="AlphaFoldDB" id="A0AAD3SFM9"/>
<protein>
    <submittedName>
        <fullName evidence="1">Uncharacterized protein</fullName>
    </submittedName>
</protein>
<accession>A0AAD3SFM9</accession>
<comment type="caution">
    <text evidence="1">The sequence shown here is derived from an EMBL/GenBank/DDBJ whole genome shotgun (WGS) entry which is preliminary data.</text>
</comment>
<name>A0AAD3SFM9_NEPGR</name>
<organism evidence="1 2">
    <name type="scientific">Nepenthes gracilis</name>
    <name type="common">Slender pitcher plant</name>
    <dbReference type="NCBI Taxonomy" id="150966"/>
    <lineage>
        <taxon>Eukaryota</taxon>
        <taxon>Viridiplantae</taxon>
        <taxon>Streptophyta</taxon>
        <taxon>Embryophyta</taxon>
        <taxon>Tracheophyta</taxon>
        <taxon>Spermatophyta</taxon>
        <taxon>Magnoliopsida</taxon>
        <taxon>eudicotyledons</taxon>
        <taxon>Gunneridae</taxon>
        <taxon>Pentapetalae</taxon>
        <taxon>Caryophyllales</taxon>
        <taxon>Nepenthaceae</taxon>
        <taxon>Nepenthes</taxon>
    </lineage>
</organism>
<keyword evidence="2" id="KW-1185">Reference proteome</keyword>
<sequence length="113" mass="12655">MDGRCYIEFLWDGPVGRHEDLLGFLLCGMKKMPGWMLFMPGCQVFGITRMDCQGWISVRNGSVGISIWNTRDEFWECQAWTRSLASYGVAARSAANSQEGFSPELSLNAGMAF</sequence>